<dbReference type="STRING" id="1618659.UV11_C0021G0011"/>
<organism evidence="3 4">
    <name type="scientific">Candidatus Giovannonibacteria bacterium GW2011_GWF2_42_19</name>
    <dbReference type="NCBI Taxonomy" id="1618659"/>
    <lineage>
        <taxon>Bacteria</taxon>
        <taxon>Candidatus Giovannoniibacteriota</taxon>
    </lineage>
</organism>
<dbReference type="Gene3D" id="3.40.1350.10">
    <property type="match status" value="1"/>
</dbReference>
<accession>A0A0G0ZE31</accession>
<dbReference type="Pfam" id="PF02021">
    <property type="entry name" value="UPF0102"/>
    <property type="match status" value="1"/>
</dbReference>
<dbReference type="InterPro" id="IPR011335">
    <property type="entry name" value="Restrct_endonuc-II-like"/>
</dbReference>
<evidence type="ECO:0000256" key="2">
    <source>
        <dbReference type="HAMAP-Rule" id="MF_00048"/>
    </source>
</evidence>
<gene>
    <name evidence="3" type="ORF">UV11_C0021G0011</name>
</gene>
<evidence type="ECO:0000313" key="3">
    <source>
        <dbReference type="EMBL" id="KKS46980.1"/>
    </source>
</evidence>
<dbReference type="PANTHER" id="PTHR34039:SF1">
    <property type="entry name" value="UPF0102 PROTEIN YRAN"/>
    <property type="match status" value="1"/>
</dbReference>
<dbReference type="EMBL" id="LCDF01000021">
    <property type="protein sequence ID" value="KKS46980.1"/>
    <property type="molecule type" value="Genomic_DNA"/>
</dbReference>
<name>A0A0G0ZE31_9BACT</name>
<proteinExistence type="inferred from homology"/>
<dbReference type="AlphaFoldDB" id="A0A0G0ZE31"/>
<dbReference type="PANTHER" id="PTHR34039">
    <property type="entry name" value="UPF0102 PROTEIN YRAN"/>
    <property type="match status" value="1"/>
</dbReference>
<protein>
    <recommendedName>
        <fullName evidence="2">UPF0102 protein UV11_C0021G0011</fullName>
    </recommendedName>
</protein>
<dbReference type="InterPro" id="IPR011856">
    <property type="entry name" value="tRNA_endonuc-like_dom_sf"/>
</dbReference>
<dbReference type="SUPFAM" id="SSF52980">
    <property type="entry name" value="Restriction endonuclease-like"/>
    <property type="match status" value="1"/>
</dbReference>
<dbReference type="InterPro" id="IPR003509">
    <property type="entry name" value="UPF0102_YraN-like"/>
</dbReference>
<evidence type="ECO:0000313" key="4">
    <source>
        <dbReference type="Proteomes" id="UP000034036"/>
    </source>
</evidence>
<sequence length="135" mass="15878">MPSPKRKIGDICEALVKKRLEVMNFTVLESNYLRKWGEIDIIALEPFSRETWCLHFIEVKGSVSREIGGHGFSREIMPEANVHGFKIRRLWRAIQTWLAENPKYSDFEWQIDVAAVFVDFNAKKAKIRWTRNIIL</sequence>
<reference evidence="3 4" key="1">
    <citation type="journal article" date="2015" name="Nature">
        <title>rRNA introns, odd ribosomes, and small enigmatic genomes across a large radiation of phyla.</title>
        <authorList>
            <person name="Brown C.T."/>
            <person name="Hug L.A."/>
            <person name="Thomas B.C."/>
            <person name="Sharon I."/>
            <person name="Castelle C.J."/>
            <person name="Singh A."/>
            <person name="Wilkins M.J."/>
            <person name="Williams K.H."/>
            <person name="Banfield J.F."/>
        </authorList>
    </citation>
    <scope>NUCLEOTIDE SEQUENCE [LARGE SCALE GENOMIC DNA]</scope>
</reference>
<comment type="similarity">
    <text evidence="1 2">Belongs to the UPF0102 family.</text>
</comment>
<dbReference type="HAMAP" id="MF_00048">
    <property type="entry name" value="UPF0102"/>
    <property type="match status" value="1"/>
</dbReference>
<comment type="caution">
    <text evidence="3">The sequence shown here is derived from an EMBL/GenBank/DDBJ whole genome shotgun (WGS) entry which is preliminary data.</text>
</comment>
<dbReference type="GO" id="GO:0003676">
    <property type="term" value="F:nucleic acid binding"/>
    <property type="evidence" value="ECO:0007669"/>
    <property type="project" value="InterPro"/>
</dbReference>
<evidence type="ECO:0000256" key="1">
    <source>
        <dbReference type="ARBA" id="ARBA00006738"/>
    </source>
</evidence>
<dbReference type="Proteomes" id="UP000034036">
    <property type="component" value="Unassembled WGS sequence"/>
</dbReference>